<name>A0A1S1PUG8_9ACTN</name>
<keyword evidence="1" id="KW-1133">Transmembrane helix</keyword>
<evidence type="ECO:0008006" key="4">
    <source>
        <dbReference type="Google" id="ProtNLM"/>
    </source>
</evidence>
<dbReference type="AlphaFoldDB" id="A0A1S1PUG8"/>
<gene>
    <name evidence="2" type="ORF">BBK14_21330</name>
</gene>
<reference evidence="3" key="1">
    <citation type="submission" date="2016-07" db="EMBL/GenBank/DDBJ databases">
        <title>Frankia sp. NRRL B-16219 Genome sequencing.</title>
        <authorList>
            <person name="Ghodhbane-Gtari F."/>
            <person name="Swanson E."/>
            <person name="Gueddou A."/>
            <person name="Louati M."/>
            <person name="Nouioui I."/>
            <person name="Hezbri K."/>
            <person name="Abebe-Akele F."/>
            <person name="Simpson S."/>
            <person name="Morris K."/>
            <person name="Thomas K."/>
            <person name="Gtari M."/>
            <person name="Tisa L.S."/>
        </authorList>
    </citation>
    <scope>NUCLEOTIDE SEQUENCE [LARGE SCALE GENOMIC DNA]</scope>
    <source>
        <strain evidence="3">NRRL B-16219</strain>
    </source>
</reference>
<dbReference type="EMBL" id="MAXA01000227">
    <property type="protein sequence ID" value="OHV26373.1"/>
    <property type="molecule type" value="Genomic_DNA"/>
</dbReference>
<comment type="caution">
    <text evidence="2">The sequence shown here is derived from an EMBL/GenBank/DDBJ whole genome shotgun (WGS) entry which is preliminary data.</text>
</comment>
<protein>
    <recommendedName>
        <fullName evidence="4">F5/8 type C domain-containing protein</fullName>
    </recommendedName>
</protein>
<evidence type="ECO:0000256" key="1">
    <source>
        <dbReference type="SAM" id="Phobius"/>
    </source>
</evidence>
<dbReference type="InterPro" id="IPR008979">
    <property type="entry name" value="Galactose-bd-like_sf"/>
</dbReference>
<keyword evidence="3" id="KW-1185">Reference proteome</keyword>
<evidence type="ECO:0000313" key="2">
    <source>
        <dbReference type="EMBL" id="OHV26373.1"/>
    </source>
</evidence>
<dbReference type="Gene3D" id="2.60.120.260">
    <property type="entry name" value="Galactose-binding domain-like"/>
    <property type="match status" value="1"/>
</dbReference>
<feature type="transmembrane region" description="Helical" evidence="1">
    <location>
        <begin position="12"/>
        <end position="38"/>
    </location>
</feature>
<dbReference type="InterPro" id="IPR057561">
    <property type="entry name" value="NADase_transloc"/>
</dbReference>
<dbReference type="OrthoDB" id="3712014at2"/>
<evidence type="ECO:0000313" key="3">
    <source>
        <dbReference type="Proteomes" id="UP000179769"/>
    </source>
</evidence>
<proteinExistence type="predicted"/>
<dbReference type="RefSeq" id="WP_131802380.1">
    <property type="nucleotide sequence ID" value="NZ_MAXA01000227.1"/>
</dbReference>
<accession>A0A1S1PUG8</accession>
<keyword evidence="1" id="KW-0472">Membrane</keyword>
<sequence length="210" mass="22418">MEIQPYRRWRQALFWISMPLGGLAILVIVGLGATVVAANRPSDNHSRSSYSGPTGTYTDITTRASVSASRTAPPALDGAGATISYDATNMVDGTPSTAWRAPGDATDVAIVFTLPEPVRLAAVGLVPGYAKQDPATGVDRFTQNRRISRARWVFEDGTSVEQVFQDTARMQRTSVDVVTGRILLQVLATVPGSPDFDFTAVSDTQIVASS</sequence>
<dbReference type="Proteomes" id="UP000179769">
    <property type="component" value="Unassembled WGS sequence"/>
</dbReference>
<organism evidence="2 3">
    <name type="scientific">Parafrankia soli</name>
    <dbReference type="NCBI Taxonomy" id="2599596"/>
    <lineage>
        <taxon>Bacteria</taxon>
        <taxon>Bacillati</taxon>
        <taxon>Actinomycetota</taxon>
        <taxon>Actinomycetes</taxon>
        <taxon>Frankiales</taxon>
        <taxon>Frankiaceae</taxon>
        <taxon>Parafrankia</taxon>
    </lineage>
</organism>
<dbReference type="NCBIfam" id="NF047619">
    <property type="entry name" value="NADase_discoid"/>
    <property type="match status" value="1"/>
</dbReference>
<keyword evidence="1" id="KW-0812">Transmembrane</keyword>
<dbReference type="SUPFAM" id="SSF49785">
    <property type="entry name" value="Galactose-binding domain-like"/>
    <property type="match status" value="1"/>
</dbReference>